<dbReference type="PANTHER" id="PTHR43133:SF50">
    <property type="entry name" value="ECF RNA POLYMERASE SIGMA FACTOR SIGM"/>
    <property type="match status" value="1"/>
</dbReference>
<keyword evidence="4" id="KW-0238">DNA-binding</keyword>
<dbReference type="SUPFAM" id="SSF88946">
    <property type="entry name" value="Sigma2 domain of RNA polymerase sigma factors"/>
    <property type="match status" value="1"/>
</dbReference>
<dbReference type="GO" id="GO:0006352">
    <property type="term" value="P:DNA-templated transcription initiation"/>
    <property type="evidence" value="ECO:0007669"/>
    <property type="project" value="InterPro"/>
</dbReference>
<dbReference type="Pfam" id="PF08281">
    <property type="entry name" value="Sigma70_r4_2"/>
    <property type="match status" value="1"/>
</dbReference>
<dbReference type="InterPro" id="IPR013325">
    <property type="entry name" value="RNA_pol_sigma_r2"/>
</dbReference>
<dbReference type="GO" id="GO:0016987">
    <property type="term" value="F:sigma factor activity"/>
    <property type="evidence" value="ECO:0007669"/>
    <property type="project" value="UniProtKB-KW"/>
</dbReference>
<keyword evidence="5" id="KW-0804">Transcription</keyword>
<dbReference type="CDD" id="cd06171">
    <property type="entry name" value="Sigma70_r4"/>
    <property type="match status" value="1"/>
</dbReference>
<dbReference type="EMBL" id="LT629710">
    <property type="protein sequence ID" value="SDO60023.1"/>
    <property type="molecule type" value="Genomic_DNA"/>
</dbReference>
<dbReference type="InterPro" id="IPR036388">
    <property type="entry name" value="WH-like_DNA-bd_sf"/>
</dbReference>
<evidence type="ECO:0000313" key="7">
    <source>
        <dbReference type="EMBL" id="SDO60023.1"/>
    </source>
</evidence>
<comment type="similarity">
    <text evidence="1">Belongs to the sigma-70 factor family. ECF subfamily.</text>
</comment>
<dbReference type="InterPro" id="IPR014284">
    <property type="entry name" value="RNA_pol_sigma-70_dom"/>
</dbReference>
<dbReference type="PANTHER" id="PTHR43133">
    <property type="entry name" value="RNA POLYMERASE ECF-TYPE SIGMA FACTO"/>
    <property type="match status" value="1"/>
</dbReference>
<dbReference type="Gene3D" id="1.10.10.10">
    <property type="entry name" value="Winged helix-like DNA-binding domain superfamily/Winged helix DNA-binding domain"/>
    <property type="match status" value="1"/>
</dbReference>
<proteinExistence type="inferred from homology"/>
<evidence type="ECO:0000256" key="1">
    <source>
        <dbReference type="ARBA" id="ARBA00010641"/>
    </source>
</evidence>
<dbReference type="Gene3D" id="1.10.1740.10">
    <property type="match status" value="1"/>
</dbReference>
<reference evidence="7 8" key="1">
    <citation type="submission" date="2016-10" db="EMBL/GenBank/DDBJ databases">
        <authorList>
            <person name="de Groot N.N."/>
        </authorList>
    </citation>
    <scope>NUCLEOTIDE SEQUENCE [LARGE SCALE GENOMIC DNA]</scope>
    <source>
        <strain evidence="8">P4-7,KCTC 19426,CECT 7604</strain>
    </source>
</reference>
<dbReference type="InterPro" id="IPR039425">
    <property type="entry name" value="RNA_pol_sigma-70-like"/>
</dbReference>
<keyword evidence="2" id="KW-0805">Transcription regulation</keyword>
<keyword evidence="3" id="KW-0731">Sigma factor</keyword>
<dbReference type="Proteomes" id="UP000198741">
    <property type="component" value="Chromosome I"/>
</dbReference>
<accession>A0A1H0KW79</accession>
<name>A0A1H0KW79_9ACTN</name>
<evidence type="ECO:0000256" key="5">
    <source>
        <dbReference type="ARBA" id="ARBA00023163"/>
    </source>
</evidence>
<dbReference type="InterPro" id="IPR013324">
    <property type="entry name" value="RNA_pol_sigma_r3/r4-like"/>
</dbReference>
<keyword evidence="8" id="KW-1185">Reference proteome</keyword>
<dbReference type="GO" id="GO:0003677">
    <property type="term" value="F:DNA binding"/>
    <property type="evidence" value="ECO:0007669"/>
    <property type="project" value="UniProtKB-KW"/>
</dbReference>
<dbReference type="NCBIfam" id="TIGR02937">
    <property type="entry name" value="sigma70-ECF"/>
    <property type="match status" value="1"/>
</dbReference>
<sequence>MEFDEFVEAHLAALGRYAGVLTGDRHLAEDVLSDALIVASTRWDLIGQMEYPLAYVRRIVASTFVAHRRRYHRRRTTAHADPAGLLASPDDPHVRLEDRDELDRLLRGLTPTQRAAVVMRFYLDLPDTEIAQALGCSPGTVRSTISRALSALRPTQPAEGG</sequence>
<dbReference type="RefSeq" id="WP_090475377.1">
    <property type="nucleotide sequence ID" value="NZ_LT629710.1"/>
</dbReference>
<dbReference type="InterPro" id="IPR013249">
    <property type="entry name" value="RNA_pol_sigma70_r4_t2"/>
</dbReference>
<feature type="domain" description="RNA polymerase sigma factor 70 region 4 type 2" evidence="6">
    <location>
        <begin position="100"/>
        <end position="152"/>
    </location>
</feature>
<evidence type="ECO:0000259" key="6">
    <source>
        <dbReference type="Pfam" id="PF08281"/>
    </source>
</evidence>
<evidence type="ECO:0000313" key="8">
    <source>
        <dbReference type="Proteomes" id="UP000198741"/>
    </source>
</evidence>
<evidence type="ECO:0000256" key="3">
    <source>
        <dbReference type="ARBA" id="ARBA00023082"/>
    </source>
</evidence>
<gene>
    <name evidence="7" type="ORF">SAMN04515671_1448</name>
</gene>
<organism evidence="7 8">
    <name type="scientific">Nakamurella panacisegetis</name>
    <dbReference type="NCBI Taxonomy" id="1090615"/>
    <lineage>
        <taxon>Bacteria</taxon>
        <taxon>Bacillati</taxon>
        <taxon>Actinomycetota</taxon>
        <taxon>Actinomycetes</taxon>
        <taxon>Nakamurellales</taxon>
        <taxon>Nakamurellaceae</taxon>
        <taxon>Nakamurella</taxon>
    </lineage>
</organism>
<dbReference type="OrthoDB" id="3692620at2"/>
<evidence type="ECO:0000256" key="4">
    <source>
        <dbReference type="ARBA" id="ARBA00023125"/>
    </source>
</evidence>
<dbReference type="STRING" id="1090615.SAMN04515671_1448"/>
<dbReference type="SUPFAM" id="SSF88659">
    <property type="entry name" value="Sigma3 and sigma4 domains of RNA polymerase sigma factors"/>
    <property type="match status" value="1"/>
</dbReference>
<dbReference type="AlphaFoldDB" id="A0A1H0KW79"/>
<evidence type="ECO:0000256" key="2">
    <source>
        <dbReference type="ARBA" id="ARBA00023015"/>
    </source>
</evidence>
<protein>
    <submittedName>
        <fullName evidence="7">RNA polymerase sigma-70 factor, sigma-E family</fullName>
    </submittedName>
</protein>